<dbReference type="AlphaFoldDB" id="A0A381YID6"/>
<dbReference type="EMBL" id="UINC01018307">
    <property type="protein sequence ID" value="SVA76784.1"/>
    <property type="molecule type" value="Genomic_DNA"/>
</dbReference>
<sequence length="164" mass="18546">MKHISKIIILALPLILTAQSSIVGKSRVEDRARWEGLRERMEAAVERGEITREQADKRYAGLRARLAGTRTERRDPIMENHYEKLGISDLGLIKNGLLDQGIPASQLDAVLGGMLRLVHAAKTDGENFKMNPRIEIYFKDRLGLTDAQTEYVMGYSRRIAARDQ</sequence>
<protein>
    <submittedName>
        <fullName evidence="1">Uncharacterized protein</fullName>
    </submittedName>
</protein>
<reference evidence="1" key="1">
    <citation type="submission" date="2018-05" db="EMBL/GenBank/DDBJ databases">
        <authorList>
            <person name="Lanie J.A."/>
            <person name="Ng W.-L."/>
            <person name="Kazmierczak K.M."/>
            <person name="Andrzejewski T.M."/>
            <person name="Davidsen T.M."/>
            <person name="Wayne K.J."/>
            <person name="Tettelin H."/>
            <person name="Glass J.I."/>
            <person name="Rusch D."/>
            <person name="Podicherti R."/>
            <person name="Tsui H.-C.T."/>
            <person name="Winkler M.E."/>
        </authorList>
    </citation>
    <scope>NUCLEOTIDE SEQUENCE</scope>
</reference>
<gene>
    <name evidence="1" type="ORF">METZ01_LOCUS129638</name>
</gene>
<name>A0A381YID6_9ZZZZ</name>
<accession>A0A381YID6</accession>
<organism evidence="1">
    <name type="scientific">marine metagenome</name>
    <dbReference type="NCBI Taxonomy" id="408172"/>
    <lineage>
        <taxon>unclassified sequences</taxon>
        <taxon>metagenomes</taxon>
        <taxon>ecological metagenomes</taxon>
    </lineage>
</organism>
<proteinExistence type="predicted"/>
<evidence type="ECO:0000313" key="1">
    <source>
        <dbReference type="EMBL" id="SVA76784.1"/>
    </source>
</evidence>